<keyword evidence="2" id="KW-0472">Membrane</keyword>
<feature type="transmembrane region" description="Helical" evidence="2">
    <location>
        <begin position="289"/>
        <end position="311"/>
    </location>
</feature>
<evidence type="ECO:0000313" key="3">
    <source>
        <dbReference type="EMBL" id="AXV67681.1"/>
    </source>
</evidence>
<dbReference type="KEGG" id="pdj:D0907_20335"/>
<sequence length="383" mass="43585">MSSIGDLYVFYLSTNDYVEIEKHLGCTISESDEEEFFREFLKCTTFPEDSLQGAGNKPKEPVLSDSQISQLAPVEIDSIIELYINNNPELNKEEIRKEDKNEDGDICISYSYGDIELPKHENESLKSYLYRLIVKEQEKSKERLDKLTESVIGRSYFSDGLGKSIQSTLSYGESLAKLTRQVSPQILENPLYDTIERMSKITAPVDNILGKIQEAKEFEQDEKLKNIHKITVENKERPFKELGEKLDTLVGLSSESIKFAVKMNRSQTQVANELKESGFKTSKHAKVNIYFSIVVVILTIVGLLISSYSIYLNINDGKSEKLSNSIQTLSKSLKSIPSMSDISRLEKTIESQSLEIKKLQMLNSKQKLEIEHLKLDKDDIPKL</sequence>
<dbReference type="Proteomes" id="UP000264605">
    <property type="component" value="Plasmid unnamed2"/>
</dbReference>
<dbReference type="RefSeq" id="WP_118845469.1">
    <property type="nucleotide sequence ID" value="NZ_CP032092.1"/>
</dbReference>
<dbReference type="EMBL" id="CP032092">
    <property type="protein sequence ID" value="AXV67681.1"/>
    <property type="molecule type" value="Genomic_DNA"/>
</dbReference>
<dbReference type="AlphaFoldDB" id="A0AAD0S4J1"/>
<keyword evidence="2" id="KW-1133">Transmembrane helix</keyword>
<proteinExistence type="predicted"/>
<dbReference type="GeneID" id="99507831"/>
<keyword evidence="3" id="KW-0614">Plasmid</keyword>
<accession>A0AAD0S4J1</accession>
<name>A0AAD0S4J1_9GAMM</name>
<feature type="coiled-coil region" evidence="1">
    <location>
        <begin position="342"/>
        <end position="376"/>
    </location>
</feature>
<evidence type="ECO:0000256" key="2">
    <source>
        <dbReference type="SAM" id="Phobius"/>
    </source>
</evidence>
<geneLocation type="plasmid" evidence="3 4">
    <name>unnamed2</name>
</geneLocation>
<organism evidence="3 4">
    <name type="scientific">Pseudoalteromonas lipolytica</name>
    <dbReference type="NCBI Taxonomy" id="570156"/>
    <lineage>
        <taxon>Bacteria</taxon>
        <taxon>Pseudomonadati</taxon>
        <taxon>Pseudomonadota</taxon>
        <taxon>Gammaproteobacteria</taxon>
        <taxon>Alteromonadales</taxon>
        <taxon>Pseudoalteromonadaceae</taxon>
        <taxon>Pseudoalteromonas</taxon>
    </lineage>
</organism>
<keyword evidence="2" id="KW-0812">Transmembrane</keyword>
<evidence type="ECO:0000313" key="4">
    <source>
        <dbReference type="Proteomes" id="UP000264605"/>
    </source>
</evidence>
<gene>
    <name evidence="3" type="ORF">D0907_20335</name>
</gene>
<reference evidence="3 4" key="1">
    <citation type="submission" date="2018-08" db="EMBL/GenBank/DDBJ databases">
        <title>Draft genome sequence of Pseudoalteromonas donghaensis HJ51.</title>
        <authorList>
            <person name="Oh J."/>
            <person name="Roh D."/>
        </authorList>
    </citation>
    <scope>NUCLEOTIDE SEQUENCE [LARGE SCALE GENOMIC DNA]</scope>
    <source>
        <strain evidence="3 4">HJ51</strain>
        <plasmid evidence="3 4">unnamed2</plasmid>
    </source>
</reference>
<protein>
    <submittedName>
        <fullName evidence="3">Uncharacterized protein</fullName>
    </submittedName>
</protein>
<keyword evidence="1" id="KW-0175">Coiled coil</keyword>
<evidence type="ECO:0000256" key="1">
    <source>
        <dbReference type="SAM" id="Coils"/>
    </source>
</evidence>